<gene>
    <name evidence="1" type="ORF">O6H91_04G081900</name>
</gene>
<organism evidence="1 2">
    <name type="scientific">Diphasiastrum complanatum</name>
    <name type="common">Issler's clubmoss</name>
    <name type="synonym">Lycopodium complanatum</name>
    <dbReference type="NCBI Taxonomy" id="34168"/>
    <lineage>
        <taxon>Eukaryota</taxon>
        <taxon>Viridiplantae</taxon>
        <taxon>Streptophyta</taxon>
        <taxon>Embryophyta</taxon>
        <taxon>Tracheophyta</taxon>
        <taxon>Lycopodiopsida</taxon>
        <taxon>Lycopodiales</taxon>
        <taxon>Lycopodiaceae</taxon>
        <taxon>Lycopodioideae</taxon>
        <taxon>Diphasiastrum</taxon>
    </lineage>
</organism>
<dbReference type="EMBL" id="CM055095">
    <property type="protein sequence ID" value="KAJ7559364.1"/>
    <property type="molecule type" value="Genomic_DNA"/>
</dbReference>
<reference evidence="2" key="1">
    <citation type="journal article" date="2024" name="Proc. Natl. Acad. Sci. U.S.A.">
        <title>Extraordinary preservation of gene collinearity over three hundred million years revealed in homosporous lycophytes.</title>
        <authorList>
            <person name="Li C."/>
            <person name="Wickell D."/>
            <person name="Kuo L.Y."/>
            <person name="Chen X."/>
            <person name="Nie B."/>
            <person name="Liao X."/>
            <person name="Peng D."/>
            <person name="Ji J."/>
            <person name="Jenkins J."/>
            <person name="Williams M."/>
            <person name="Shu S."/>
            <person name="Plott C."/>
            <person name="Barry K."/>
            <person name="Rajasekar S."/>
            <person name="Grimwood J."/>
            <person name="Han X."/>
            <person name="Sun S."/>
            <person name="Hou Z."/>
            <person name="He W."/>
            <person name="Dai G."/>
            <person name="Sun C."/>
            <person name="Schmutz J."/>
            <person name="Leebens-Mack J.H."/>
            <person name="Li F.W."/>
            <person name="Wang L."/>
        </authorList>
    </citation>
    <scope>NUCLEOTIDE SEQUENCE [LARGE SCALE GENOMIC DNA]</scope>
    <source>
        <strain evidence="2">cv. PW_Plant_1</strain>
    </source>
</reference>
<evidence type="ECO:0000313" key="1">
    <source>
        <dbReference type="EMBL" id="KAJ7559364.1"/>
    </source>
</evidence>
<protein>
    <submittedName>
        <fullName evidence="1">Uncharacterized protein</fullName>
    </submittedName>
</protein>
<evidence type="ECO:0000313" key="2">
    <source>
        <dbReference type="Proteomes" id="UP001162992"/>
    </source>
</evidence>
<name>A0ACC2DYH2_DIPCM</name>
<accession>A0ACC2DYH2</accession>
<sequence>MKQEMENGSGYCEDAVSGGRMVQTEEKINFGMVHKAFLLATITFTLLTSSNASHEQTRHYQFNITHQTVTKICNTKKLVAVNGQYPGPDLHVNEGDRLVIRVNNFVKSNVTLHWHGIRQLRNGWADGPSYITQCPIQRGGSYTYNFTIVNQRGTLWWHAHISFLRATVYGALIIHPKVNAHVPFPMPQSEVLLLIGEWWNADVEMVFNEAVASGVAPNLSDAFTINGQPGPLYNCSAEDTFTVTIKQGKSYLLRIINAALNAEMFFGIANHKLTVVEVDALYTQPIKTSAIVIAPGQTTTVLLHANQIRGQFYAAAHAYASGQGVPFNPTTTTAIFRYEDHSGFDPILPDLPQSNDTGFASGFDGRLRSLVTPEYPIKVPKKIHRRFLFTVGLAVKACQPNRTCAGPSGGRFAASINNVSFVAPTIALLQAHFFKIRGVFTTDFPSKPPFHFNFTGKAPKNLHPTEGTEATVIAYGDAVQIVFQDTSILATENHPLHLHGYNFFVVGRGFGNFKSSDESKFNLVDPPERNTIGVPVGGWAAIRFNADNPGIWFTHCHLDLHSTVGLETALLVQNGRGPLESLQPPPDDLPPC</sequence>
<proteinExistence type="predicted"/>
<keyword evidence="2" id="KW-1185">Reference proteome</keyword>
<dbReference type="Proteomes" id="UP001162992">
    <property type="component" value="Chromosome 4"/>
</dbReference>
<comment type="caution">
    <text evidence="1">The sequence shown here is derived from an EMBL/GenBank/DDBJ whole genome shotgun (WGS) entry which is preliminary data.</text>
</comment>